<protein>
    <recommendedName>
        <fullName evidence="3">PAS domain-containing protein</fullName>
    </recommendedName>
</protein>
<dbReference type="RefSeq" id="WP_161258838.1">
    <property type="nucleotide sequence ID" value="NZ_WXEY01000011.1"/>
</dbReference>
<dbReference type="SUPFAM" id="SSF55785">
    <property type="entry name" value="PYP-like sensor domain (PAS domain)"/>
    <property type="match status" value="1"/>
</dbReference>
<dbReference type="AlphaFoldDB" id="A0A845L520"/>
<dbReference type="InterPro" id="IPR035965">
    <property type="entry name" value="PAS-like_dom_sf"/>
</dbReference>
<dbReference type="OrthoDB" id="2081318at2"/>
<keyword evidence="2" id="KW-1185">Reference proteome</keyword>
<gene>
    <name evidence="1" type="ORF">GTO91_11415</name>
</gene>
<proteinExistence type="predicted"/>
<evidence type="ECO:0000313" key="1">
    <source>
        <dbReference type="EMBL" id="MZP30319.1"/>
    </source>
</evidence>
<dbReference type="Proteomes" id="UP000463470">
    <property type="component" value="Unassembled WGS sequence"/>
</dbReference>
<evidence type="ECO:0000313" key="2">
    <source>
        <dbReference type="Proteomes" id="UP000463470"/>
    </source>
</evidence>
<evidence type="ECO:0008006" key="3">
    <source>
        <dbReference type="Google" id="ProtNLM"/>
    </source>
</evidence>
<dbReference type="Gene3D" id="3.30.450.20">
    <property type="entry name" value="PAS domain"/>
    <property type="match status" value="1"/>
</dbReference>
<reference evidence="1 2" key="1">
    <citation type="submission" date="2020-01" db="EMBL/GenBank/DDBJ databases">
        <title>Whole-genome sequence of Heliobacterium undosum DSM 13378.</title>
        <authorList>
            <person name="Kyndt J.A."/>
            <person name="Meyer T.E."/>
        </authorList>
    </citation>
    <scope>NUCLEOTIDE SEQUENCE [LARGE SCALE GENOMIC DNA]</scope>
    <source>
        <strain evidence="1 2">DSM 13378</strain>
    </source>
</reference>
<dbReference type="EMBL" id="WXEY01000011">
    <property type="protein sequence ID" value="MZP30319.1"/>
    <property type="molecule type" value="Genomic_DNA"/>
</dbReference>
<comment type="caution">
    <text evidence="1">The sequence shown here is derived from an EMBL/GenBank/DDBJ whole genome shotgun (WGS) entry which is preliminary data.</text>
</comment>
<sequence length="153" mass="17396">MEHVQDSQAAIRRCEEREAQLKRFIQVLQENENRYITILNSLPILLVVLDASGYITFVNQEWERHSIENDISDPSLAGVGINYLKVCRSAIDQGCDDVRPAYEGILSVLEGKEKVFSHEYLCSSPTGCDRFQMLVTPVRDEKGGVIIMHLNQQ</sequence>
<accession>A0A845L520</accession>
<organism evidence="1 2">
    <name type="scientific">Heliomicrobium undosum</name>
    <dbReference type="NCBI Taxonomy" id="121734"/>
    <lineage>
        <taxon>Bacteria</taxon>
        <taxon>Bacillati</taxon>
        <taxon>Bacillota</taxon>
        <taxon>Clostridia</taxon>
        <taxon>Eubacteriales</taxon>
        <taxon>Heliobacteriaceae</taxon>
        <taxon>Heliomicrobium</taxon>
    </lineage>
</organism>
<name>A0A845L520_9FIRM</name>